<sequence length="38" mass="4484">MPKIEWMYTGHMRSTDFLKKYHHDQMIHAPCPVIRGGA</sequence>
<accession>A0A1G5G1G9</accession>
<reference evidence="1 2" key="1">
    <citation type="submission" date="2016-10" db="EMBL/GenBank/DDBJ databases">
        <authorList>
            <person name="de Groot N.N."/>
        </authorList>
    </citation>
    <scope>NUCLEOTIDE SEQUENCE [LARGE SCALE GENOMIC DNA]</scope>
    <source>
        <strain evidence="1 2">AA1</strain>
    </source>
</reference>
<gene>
    <name evidence="1" type="ORF">SAMN05216233_109146</name>
</gene>
<keyword evidence="2" id="KW-1185">Reference proteome</keyword>
<proteinExistence type="predicted"/>
<evidence type="ECO:0000313" key="1">
    <source>
        <dbReference type="EMBL" id="SCY45386.1"/>
    </source>
</evidence>
<evidence type="ECO:0000313" key="2">
    <source>
        <dbReference type="Proteomes" id="UP000198870"/>
    </source>
</evidence>
<dbReference type="EMBL" id="FMUX01000009">
    <property type="protein sequence ID" value="SCY45386.1"/>
    <property type="molecule type" value="Genomic_DNA"/>
</dbReference>
<dbReference type="Proteomes" id="UP000198870">
    <property type="component" value="Unassembled WGS sequence"/>
</dbReference>
<name>A0A1G5G1G9_9BACT</name>
<dbReference type="STRING" id="419481.SAMN05216233_109146"/>
<protein>
    <submittedName>
        <fullName evidence="1">Uncharacterized protein</fullName>
    </submittedName>
</protein>
<organism evidence="1 2">
    <name type="scientific">Desulfoluna spongiiphila</name>
    <dbReference type="NCBI Taxonomy" id="419481"/>
    <lineage>
        <taxon>Bacteria</taxon>
        <taxon>Pseudomonadati</taxon>
        <taxon>Thermodesulfobacteriota</taxon>
        <taxon>Desulfobacteria</taxon>
        <taxon>Desulfobacterales</taxon>
        <taxon>Desulfolunaceae</taxon>
        <taxon>Desulfoluna</taxon>
    </lineage>
</organism>
<dbReference type="AlphaFoldDB" id="A0A1G5G1G9"/>